<comment type="subcellular location">
    <subcellularLocation>
        <location evidence="1">Cell membrane</location>
        <topology evidence="1">Multi-pass membrane protein</topology>
    </subcellularLocation>
</comment>
<evidence type="ECO:0000259" key="13">
    <source>
        <dbReference type="PROSITE" id="PS50885"/>
    </source>
</evidence>
<keyword evidence="10" id="KW-0175">Coiled coil</keyword>
<dbReference type="SUPFAM" id="SSF103190">
    <property type="entry name" value="Sensory domain-like"/>
    <property type="match status" value="1"/>
</dbReference>
<dbReference type="Gene3D" id="1.10.287.950">
    <property type="entry name" value="Methyl-accepting chemotaxis protein"/>
    <property type="match status" value="1"/>
</dbReference>
<dbReference type="Proteomes" id="UP000824633">
    <property type="component" value="Chromosome"/>
</dbReference>
<feature type="domain" description="HAMP" evidence="13">
    <location>
        <begin position="370"/>
        <end position="422"/>
    </location>
</feature>
<dbReference type="PROSITE" id="PS50885">
    <property type="entry name" value="HAMP"/>
    <property type="match status" value="1"/>
</dbReference>
<feature type="transmembrane region" description="Helical" evidence="11">
    <location>
        <begin position="346"/>
        <end position="368"/>
    </location>
</feature>
<protein>
    <submittedName>
        <fullName evidence="14">Methyl-accepting chemotaxis protein</fullName>
    </submittedName>
</protein>
<dbReference type="InterPro" id="IPR004089">
    <property type="entry name" value="MCPsignal_dom"/>
</dbReference>
<evidence type="ECO:0000256" key="5">
    <source>
        <dbReference type="ARBA" id="ARBA00022989"/>
    </source>
</evidence>
<dbReference type="PANTHER" id="PTHR32089">
    <property type="entry name" value="METHYL-ACCEPTING CHEMOTAXIS PROTEIN MCPB"/>
    <property type="match status" value="1"/>
</dbReference>
<gene>
    <name evidence="14" type="ORF">psyc5s11_19680</name>
</gene>
<dbReference type="InterPro" id="IPR003660">
    <property type="entry name" value="HAMP_dom"/>
</dbReference>
<evidence type="ECO:0000256" key="9">
    <source>
        <dbReference type="PROSITE-ProRule" id="PRU00284"/>
    </source>
</evidence>
<evidence type="ECO:0000256" key="6">
    <source>
        <dbReference type="ARBA" id="ARBA00023136"/>
    </source>
</evidence>
<evidence type="ECO:0000256" key="4">
    <source>
        <dbReference type="ARBA" id="ARBA00022692"/>
    </source>
</evidence>
<feature type="coiled-coil region" evidence="10">
    <location>
        <begin position="519"/>
        <end position="546"/>
    </location>
</feature>
<dbReference type="Pfam" id="PF00015">
    <property type="entry name" value="MCPsignal"/>
    <property type="match status" value="1"/>
</dbReference>
<dbReference type="CDD" id="cd06225">
    <property type="entry name" value="HAMP"/>
    <property type="match status" value="1"/>
</dbReference>
<keyword evidence="4 11" id="KW-0812">Transmembrane</keyword>
<evidence type="ECO:0000313" key="14">
    <source>
        <dbReference type="EMBL" id="BCZ45901.1"/>
    </source>
</evidence>
<keyword evidence="2" id="KW-1003">Cell membrane</keyword>
<comment type="similarity">
    <text evidence="8">Belongs to the methyl-accepting chemotaxis (MCP) protein family.</text>
</comment>
<keyword evidence="7 9" id="KW-0807">Transducer</keyword>
<dbReference type="CDD" id="cd12912">
    <property type="entry name" value="PDC2_MCP_like"/>
    <property type="match status" value="1"/>
</dbReference>
<dbReference type="Gene3D" id="6.10.340.10">
    <property type="match status" value="1"/>
</dbReference>
<dbReference type="Pfam" id="PF02743">
    <property type="entry name" value="dCache_1"/>
    <property type="match status" value="1"/>
</dbReference>
<organism evidence="14 15">
    <name type="scientific">Clostridium gelidum</name>
    <dbReference type="NCBI Taxonomy" id="704125"/>
    <lineage>
        <taxon>Bacteria</taxon>
        <taxon>Bacillati</taxon>
        <taxon>Bacillota</taxon>
        <taxon>Clostridia</taxon>
        <taxon>Eubacteriales</taxon>
        <taxon>Clostridiaceae</taxon>
        <taxon>Clostridium</taxon>
    </lineage>
</organism>
<evidence type="ECO:0000256" key="10">
    <source>
        <dbReference type="SAM" id="Coils"/>
    </source>
</evidence>
<proteinExistence type="inferred from homology"/>
<feature type="domain" description="Methyl-accepting transducer" evidence="12">
    <location>
        <begin position="441"/>
        <end position="698"/>
    </location>
</feature>
<dbReference type="InterPro" id="IPR033479">
    <property type="entry name" value="dCache_1"/>
</dbReference>
<dbReference type="InterPro" id="IPR029151">
    <property type="entry name" value="Sensor-like_sf"/>
</dbReference>
<evidence type="ECO:0000259" key="12">
    <source>
        <dbReference type="PROSITE" id="PS50111"/>
    </source>
</evidence>
<sequence>MKKMNLGDEFIIMLKKLKNNIEKDEKKNKTIGKTNDKHENIKNILMKRTIKSELLFVMLSISIVLTLGIIICVSIILSKNYDSEINNKNEMISNLISKNVSSFVDTAYKVTEELAFNSDIRSADSNTKVKVLKDSVKRNPYFELLYIQNDTGMQIGRSVGENSDRSDRWWFVKAKNDSEPFVSKSYYSMTSKRPVTSIFIPLTDGDKFNGVMGGDINLSSLQELIKENSDEKSGRYSFIIDGEGVVVAHPNDEVIAESYNYKNLTKTTIIDNSTGKTKEEPIEIADGYKAIVSQVMSENNGSTKFKDNGENYYASYTPIKLDGKSSNWSVVTVQKESSAKAIINKVIQGTMIAGLIILIIAAIVILVISKKISKPIVEISELLMTASAGDFTVKSSTNSKNEIGSLSLSFNEMISKVSNLLNNTKKLTKDIRESSIVLTNKSDETTNVAKEINITIQEIAEGATNQAYAAEESARLGEQMSQKFKELEEKTELMIKESVNSSKAIASGIQKVDDLKTKAQTTVSIVEKTQENIEQLRNKSKNIETIVQTLDDIAQQTNLLSLNASIEAARAGEHGRGFGVVAEEIQKLSVESAESTKNISKIILDIQNDILKNVDIMKDVKTVSEEQFTSVNDVNEAFNKIAQSTDIITNSVDYMGEFVDEMNKSNEDVVNSINNIAAITEETAACSEEVTASLQTQTEAIADVSKESEDLKQKAELLDIEVNKFKI</sequence>
<evidence type="ECO:0000256" key="2">
    <source>
        <dbReference type="ARBA" id="ARBA00022475"/>
    </source>
</evidence>
<keyword evidence="15" id="KW-1185">Reference proteome</keyword>
<dbReference type="CDD" id="cd18773">
    <property type="entry name" value="PDC1_HK_sensor"/>
    <property type="match status" value="1"/>
</dbReference>
<dbReference type="SUPFAM" id="SSF58104">
    <property type="entry name" value="Methyl-accepting chemotaxis protein (MCP) signaling domain"/>
    <property type="match status" value="1"/>
</dbReference>
<keyword evidence="5 11" id="KW-1133">Transmembrane helix</keyword>
<dbReference type="PANTHER" id="PTHR32089:SF112">
    <property type="entry name" value="LYSOZYME-LIKE PROTEIN-RELATED"/>
    <property type="match status" value="1"/>
</dbReference>
<evidence type="ECO:0000313" key="15">
    <source>
        <dbReference type="Proteomes" id="UP000824633"/>
    </source>
</evidence>
<evidence type="ECO:0000256" key="1">
    <source>
        <dbReference type="ARBA" id="ARBA00004651"/>
    </source>
</evidence>
<dbReference type="EMBL" id="AP024849">
    <property type="protein sequence ID" value="BCZ45901.1"/>
    <property type="molecule type" value="Genomic_DNA"/>
</dbReference>
<evidence type="ECO:0000256" key="11">
    <source>
        <dbReference type="SAM" id="Phobius"/>
    </source>
</evidence>
<dbReference type="SMART" id="SM00283">
    <property type="entry name" value="MA"/>
    <property type="match status" value="1"/>
</dbReference>
<keyword evidence="3" id="KW-0145">Chemotaxis</keyword>
<dbReference type="Gene3D" id="3.30.450.20">
    <property type="entry name" value="PAS domain"/>
    <property type="match status" value="1"/>
</dbReference>
<reference evidence="15" key="1">
    <citation type="submission" date="2021-07" db="EMBL/GenBank/DDBJ databases">
        <title>Complete genome sequencing of a Clostridium isolate.</title>
        <authorList>
            <person name="Ueki A."/>
            <person name="Tonouchi A."/>
        </authorList>
    </citation>
    <scope>NUCLEOTIDE SEQUENCE [LARGE SCALE GENOMIC DNA]</scope>
    <source>
        <strain evidence="15">C5S11</strain>
    </source>
</reference>
<feature type="coiled-coil region" evidence="10">
    <location>
        <begin position="694"/>
        <end position="721"/>
    </location>
</feature>
<name>A0ABM7T1W1_9CLOT</name>
<evidence type="ECO:0000256" key="8">
    <source>
        <dbReference type="ARBA" id="ARBA00029447"/>
    </source>
</evidence>
<feature type="transmembrane region" description="Helical" evidence="11">
    <location>
        <begin position="54"/>
        <end position="77"/>
    </location>
</feature>
<dbReference type="PROSITE" id="PS50111">
    <property type="entry name" value="CHEMOTAXIS_TRANSDUC_2"/>
    <property type="match status" value="1"/>
</dbReference>
<evidence type="ECO:0000256" key="7">
    <source>
        <dbReference type="ARBA" id="ARBA00023224"/>
    </source>
</evidence>
<dbReference type="Pfam" id="PF00672">
    <property type="entry name" value="HAMP"/>
    <property type="match status" value="1"/>
</dbReference>
<dbReference type="CDD" id="cd11386">
    <property type="entry name" value="MCP_signal"/>
    <property type="match status" value="1"/>
</dbReference>
<accession>A0ABM7T1W1</accession>
<keyword evidence="6 11" id="KW-0472">Membrane</keyword>
<evidence type="ECO:0000256" key="3">
    <source>
        <dbReference type="ARBA" id="ARBA00022500"/>
    </source>
</evidence>
<dbReference type="SMART" id="SM00304">
    <property type="entry name" value="HAMP"/>
    <property type="match status" value="1"/>
</dbReference>